<accession>A0ABT9MFP7</accession>
<proteinExistence type="predicted"/>
<protein>
    <submittedName>
        <fullName evidence="1">Uncharacterized protein</fullName>
    </submittedName>
</protein>
<name>A0ABT9MFP7_9DEIO</name>
<evidence type="ECO:0000313" key="2">
    <source>
        <dbReference type="Proteomes" id="UP001232163"/>
    </source>
</evidence>
<keyword evidence="2" id="KW-1185">Reference proteome</keyword>
<dbReference type="Proteomes" id="UP001232163">
    <property type="component" value="Unassembled WGS sequence"/>
</dbReference>
<sequence length="169" mass="18934">MLEPVQYPVIAQLQAELASSPRMHGYYQLELVSILRLRQAGATQDEILNRLYERWAAHDANAAYRLACPPIRRPVLAEPSPSWDDYEYGSQDAHEALAYELKGGSGIGHTEDTIPQEKANELATRFFALFHAPRAYRGMGLGDPFYAFEQGVVLLDAQYAGCFLIIESD</sequence>
<comment type="caution">
    <text evidence="1">The sequence shown here is derived from an EMBL/GenBank/DDBJ whole genome shotgun (WGS) entry which is preliminary data.</text>
</comment>
<gene>
    <name evidence="1" type="ORF">QO006_002817</name>
</gene>
<dbReference type="EMBL" id="JAURUR010000011">
    <property type="protein sequence ID" value="MDP9765366.1"/>
    <property type="molecule type" value="Genomic_DNA"/>
</dbReference>
<dbReference type="RefSeq" id="WP_307467294.1">
    <property type="nucleotide sequence ID" value="NZ_JAURUR010000011.1"/>
</dbReference>
<reference evidence="1 2" key="1">
    <citation type="submission" date="2023-07" db="EMBL/GenBank/DDBJ databases">
        <title>Genomic Encyclopedia of Type Strains, Phase IV (KMG-IV): sequencing the most valuable type-strain genomes for metagenomic binning, comparative biology and taxonomic classification.</title>
        <authorList>
            <person name="Goeker M."/>
        </authorList>
    </citation>
    <scope>NUCLEOTIDE SEQUENCE [LARGE SCALE GENOMIC DNA]</scope>
    <source>
        <strain evidence="1 2">NIO-1023</strain>
    </source>
</reference>
<evidence type="ECO:0000313" key="1">
    <source>
        <dbReference type="EMBL" id="MDP9765366.1"/>
    </source>
</evidence>
<organism evidence="1 2">
    <name type="scientific">Deinococcus enclensis</name>
    <dbReference type="NCBI Taxonomy" id="1049582"/>
    <lineage>
        <taxon>Bacteria</taxon>
        <taxon>Thermotogati</taxon>
        <taxon>Deinococcota</taxon>
        <taxon>Deinococci</taxon>
        <taxon>Deinococcales</taxon>
        <taxon>Deinococcaceae</taxon>
        <taxon>Deinococcus</taxon>
    </lineage>
</organism>